<sequence length="253" mass="27193">MLPRATIPAGPIVLREPVPEDAEARVRACADPLIVRFRPRIPAPYTREDAPAHITETAPGFWSGGGASFAIADAASGAWLGDCSLKPPDSRGAEIGYLVAPWARGRGVASAAVRALAEWAFAQGLHRVSIFAEVENPASQRVAMAAGFRHEGLLKDASPLRDGRYADLVAFARLAGDPGEPQRSYLPDLPGGELTDGVVRLAPLTMDDVDAYQEMAAEPDSYVHSVPPEPPPREHTEHRCRYTATWWRASGPS</sequence>
<dbReference type="InterPro" id="IPR051908">
    <property type="entry name" value="Ribosomal_N-acetyltransferase"/>
</dbReference>
<dbReference type="EMBL" id="JACHND010000001">
    <property type="protein sequence ID" value="MBB4703559.1"/>
    <property type="molecule type" value="Genomic_DNA"/>
</dbReference>
<dbReference type="GO" id="GO:0008999">
    <property type="term" value="F:protein-N-terminal-alanine acetyltransferase activity"/>
    <property type="evidence" value="ECO:0007669"/>
    <property type="project" value="TreeGrafter"/>
</dbReference>
<dbReference type="InterPro" id="IPR000182">
    <property type="entry name" value="GNAT_dom"/>
</dbReference>
<dbReference type="PANTHER" id="PTHR43441:SF10">
    <property type="entry name" value="ACETYLTRANSFERASE"/>
    <property type="match status" value="1"/>
</dbReference>
<keyword evidence="2" id="KW-0808">Transferase</keyword>
<evidence type="ECO:0000313" key="3">
    <source>
        <dbReference type="Proteomes" id="UP000542210"/>
    </source>
</evidence>
<protein>
    <submittedName>
        <fullName evidence="2">RimJ/RimL family protein N-acetyltransferase</fullName>
    </submittedName>
</protein>
<evidence type="ECO:0000259" key="1">
    <source>
        <dbReference type="PROSITE" id="PS51186"/>
    </source>
</evidence>
<dbReference type="RefSeq" id="WP_203958784.1">
    <property type="nucleotide sequence ID" value="NZ_BOOV01000001.1"/>
</dbReference>
<dbReference type="SUPFAM" id="SSF55729">
    <property type="entry name" value="Acyl-CoA N-acyltransferases (Nat)"/>
    <property type="match status" value="1"/>
</dbReference>
<dbReference type="Pfam" id="PF13302">
    <property type="entry name" value="Acetyltransf_3"/>
    <property type="match status" value="1"/>
</dbReference>
<reference evidence="2 3" key="1">
    <citation type="submission" date="2020-08" db="EMBL/GenBank/DDBJ databases">
        <title>Sequencing the genomes of 1000 actinobacteria strains.</title>
        <authorList>
            <person name="Klenk H.-P."/>
        </authorList>
    </citation>
    <scope>NUCLEOTIDE SEQUENCE [LARGE SCALE GENOMIC DNA]</scope>
    <source>
        <strain evidence="2 3">DSM 45784</strain>
    </source>
</reference>
<dbReference type="Gene3D" id="3.40.630.30">
    <property type="match status" value="1"/>
</dbReference>
<keyword evidence="3" id="KW-1185">Reference proteome</keyword>
<dbReference type="CDD" id="cd04301">
    <property type="entry name" value="NAT_SF"/>
    <property type="match status" value="1"/>
</dbReference>
<dbReference type="InterPro" id="IPR016181">
    <property type="entry name" value="Acyl_CoA_acyltransferase"/>
</dbReference>
<dbReference type="PROSITE" id="PS51186">
    <property type="entry name" value="GNAT"/>
    <property type="match status" value="1"/>
</dbReference>
<name>A0A7W7DB21_9ACTN</name>
<dbReference type="GO" id="GO:1990189">
    <property type="term" value="F:protein N-terminal-serine acetyltransferase activity"/>
    <property type="evidence" value="ECO:0007669"/>
    <property type="project" value="TreeGrafter"/>
</dbReference>
<proteinExistence type="predicted"/>
<feature type="domain" description="N-acetyltransferase" evidence="1">
    <location>
        <begin position="12"/>
        <end position="167"/>
    </location>
</feature>
<organism evidence="2 3">
    <name type="scientific">Sphaerisporangium siamense</name>
    <dbReference type="NCBI Taxonomy" id="795645"/>
    <lineage>
        <taxon>Bacteria</taxon>
        <taxon>Bacillati</taxon>
        <taxon>Actinomycetota</taxon>
        <taxon>Actinomycetes</taxon>
        <taxon>Streptosporangiales</taxon>
        <taxon>Streptosporangiaceae</taxon>
        <taxon>Sphaerisporangium</taxon>
    </lineage>
</organism>
<accession>A0A7W7DB21</accession>
<dbReference type="AlphaFoldDB" id="A0A7W7DB21"/>
<dbReference type="PANTHER" id="PTHR43441">
    <property type="entry name" value="RIBOSOMAL-PROTEIN-SERINE ACETYLTRANSFERASE"/>
    <property type="match status" value="1"/>
</dbReference>
<dbReference type="Proteomes" id="UP000542210">
    <property type="component" value="Unassembled WGS sequence"/>
</dbReference>
<evidence type="ECO:0000313" key="2">
    <source>
        <dbReference type="EMBL" id="MBB4703559.1"/>
    </source>
</evidence>
<comment type="caution">
    <text evidence="2">The sequence shown here is derived from an EMBL/GenBank/DDBJ whole genome shotgun (WGS) entry which is preliminary data.</text>
</comment>
<dbReference type="GO" id="GO:0005737">
    <property type="term" value="C:cytoplasm"/>
    <property type="evidence" value="ECO:0007669"/>
    <property type="project" value="TreeGrafter"/>
</dbReference>
<gene>
    <name evidence="2" type="ORF">BJ982_005103</name>
</gene>